<gene>
    <name evidence="2" type="ORF">PSFLO_05266</name>
</gene>
<dbReference type="Proteomes" id="UP000323386">
    <property type="component" value="Unassembled WGS sequence"/>
</dbReference>
<reference evidence="2 3" key="1">
    <citation type="submission" date="2018-03" db="EMBL/GenBank/DDBJ databases">
        <authorList>
            <person name="Guldener U."/>
        </authorList>
    </citation>
    <scope>NUCLEOTIDE SEQUENCE [LARGE SCALE GENOMIC DNA]</scope>
    <source>
        <strain evidence="2 3">DAOM196992</strain>
    </source>
</reference>
<organism evidence="2 3">
    <name type="scientific">Pseudozyma flocculosa</name>
    <dbReference type="NCBI Taxonomy" id="84751"/>
    <lineage>
        <taxon>Eukaryota</taxon>
        <taxon>Fungi</taxon>
        <taxon>Dikarya</taxon>
        <taxon>Basidiomycota</taxon>
        <taxon>Ustilaginomycotina</taxon>
        <taxon>Ustilaginomycetes</taxon>
        <taxon>Ustilaginales</taxon>
        <taxon>Ustilaginaceae</taxon>
        <taxon>Pseudozyma</taxon>
    </lineage>
</organism>
<sequence length="176" mass="19409">MKLSTTFALLAALTSGIAIGAAATPIQDASYGSNKVDRSYAHCTISGVGEMAVRNYKQNDGSEDYSICLPQGTWRFAYKGSKKDVAVMYQYKEHQGFGFGNADFCNKPEACMEVRIDDDENRCYGFTVRPGSHVKSDFSRLVTYINNAAMIGVELGVTLQGKEFFYPVCHLEVVRP</sequence>
<proteinExistence type="predicted"/>
<evidence type="ECO:0000313" key="2">
    <source>
        <dbReference type="EMBL" id="SPO39785.1"/>
    </source>
</evidence>
<keyword evidence="1" id="KW-0732">Signal</keyword>
<feature type="chain" id="PRO_5022690077" evidence="1">
    <location>
        <begin position="24"/>
        <end position="176"/>
    </location>
</feature>
<keyword evidence="3" id="KW-1185">Reference proteome</keyword>
<name>A0A5C3F7T5_9BASI</name>
<evidence type="ECO:0000256" key="1">
    <source>
        <dbReference type="SAM" id="SignalP"/>
    </source>
</evidence>
<dbReference type="EMBL" id="OOIP01000016">
    <property type="protein sequence ID" value="SPO39785.1"/>
    <property type="molecule type" value="Genomic_DNA"/>
</dbReference>
<accession>A0A5C3F7T5</accession>
<evidence type="ECO:0000313" key="3">
    <source>
        <dbReference type="Proteomes" id="UP000323386"/>
    </source>
</evidence>
<dbReference type="AlphaFoldDB" id="A0A5C3F7T5"/>
<protein>
    <submittedName>
        <fullName evidence="2">Uncharacterized protein</fullName>
    </submittedName>
</protein>
<feature type="signal peptide" evidence="1">
    <location>
        <begin position="1"/>
        <end position="23"/>
    </location>
</feature>